<dbReference type="Gramene" id="PGSC0003DMT400043423">
    <property type="protein sequence ID" value="PGSC0003DMT400043423"/>
    <property type="gene ID" value="PGSC0003DMG400016857"/>
</dbReference>
<dbReference type="EnsemblPlants" id="PGSC0003DMT400043423">
    <property type="protein sequence ID" value="PGSC0003DMT400043423"/>
    <property type="gene ID" value="PGSC0003DMG400016857"/>
</dbReference>
<evidence type="ECO:0000313" key="2">
    <source>
        <dbReference type="Proteomes" id="UP000011115"/>
    </source>
</evidence>
<keyword evidence="2" id="KW-1185">Reference proteome</keyword>
<reference evidence="2" key="1">
    <citation type="journal article" date="2011" name="Nature">
        <title>Genome sequence and analysis of the tuber crop potato.</title>
        <authorList>
            <consortium name="The Potato Genome Sequencing Consortium"/>
        </authorList>
    </citation>
    <scope>NUCLEOTIDE SEQUENCE [LARGE SCALE GENOMIC DNA]</scope>
    <source>
        <strain evidence="2">cv. DM1-3 516 R44</strain>
    </source>
</reference>
<dbReference type="AlphaFoldDB" id="M1BEL5"/>
<accession>M1BEL5</accession>
<reference evidence="1" key="2">
    <citation type="submission" date="2015-06" db="UniProtKB">
        <authorList>
            <consortium name="EnsemblPlants"/>
        </authorList>
    </citation>
    <scope>IDENTIFICATION</scope>
    <source>
        <strain evidence="1">DM1-3 516 R44</strain>
    </source>
</reference>
<sequence length="68" mass="8035">MHCGKKIHALQEKEVMHRRKSCIAEEKIHASREKIHASREKRLMHSKKKKPCIARKNVMRHGKEINAL</sequence>
<name>M1BEL5_SOLTU</name>
<evidence type="ECO:0000313" key="1">
    <source>
        <dbReference type="EnsemblPlants" id="PGSC0003DMT400043423"/>
    </source>
</evidence>
<protein>
    <submittedName>
        <fullName evidence="1">Uncharacterized protein</fullName>
    </submittedName>
</protein>
<dbReference type="Proteomes" id="UP000011115">
    <property type="component" value="Unassembled WGS sequence"/>
</dbReference>
<dbReference type="HOGENOM" id="CLU_2798927_0_0_1"/>
<organism evidence="1 2">
    <name type="scientific">Solanum tuberosum</name>
    <name type="common">Potato</name>
    <dbReference type="NCBI Taxonomy" id="4113"/>
    <lineage>
        <taxon>Eukaryota</taxon>
        <taxon>Viridiplantae</taxon>
        <taxon>Streptophyta</taxon>
        <taxon>Embryophyta</taxon>
        <taxon>Tracheophyta</taxon>
        <taxon>Spermatophyta</taxon>
        <taxon>Magnoliopsida</taxon>
        <taxon>eudicotyledons</taxon>
        <taxon>Gunneridae</taxon>
        <taxon>Pentapetalae</taxon>
        <taxon>asterids</taxon>
        <taxon>lamiids</taxon>
        <taxon>Solanales</taxon>
        <taxon>Solanaceae</taxon>
        <taxon>Solanoideae</taxon>
        <taxon>Solaneae</taxon>
        <taxon>Solanum</taxon>
    </lineage>
</organism>
<proteinExistence type="predicted"/>